<dbReference type="GO" id="GO:0005576">
    <property type="term" value="C:extracellular region"/>
    <property type="evidence" value="ECO:0007669"/>
    <property type="project" value="UniProtKB-SubCell"/>
</dbReference>
<organism evidence="5 6">
    <name type="scientific">Rhizophagus irregularis</name>
    <dbReference type="NCBI Taxonomy" id="588596"/>
    <lineage>
        <taxon>Eukaryota</taxon>
        <taxon>Fungi</taxon>
        <taxon>Fungi incertae sedis</taxon>
        <taxon>Mucoromycota</taxon>
        <taxon>Glomeromycotina</taxon>
        <taxon>Glomeromycetes</taxon>
        <taxon>Glomerales</taxon>
        <taxon>Glomeraceae</taxon>
        <taxon>Rhizophagus</taxon>
    </lineage>
</organism>
<comment type="subcellular location">
    <subcellularLocation>
        <location evidence="1">Host cell</location>
    </subcellularLocation>
    <subcellularLocation>
        <location evidence="2">Secreted</location>
    </subcellularLocation>
</comment>
<evidence type="ECO:0000256" key="3">
    <source>
        <dbReference type="ARBA" id="ARBA00022525"/>
    </source>
</evidence>
<proteinExistence type="predicted"/>
<name>A0A2N1NSD9_9GLOM</name>
<reference evidence="5 6" key="2">
    <citation type="submission" date="2017-10" db="EMBL/GenBank/DDBJ databases">
        <title>Extensive intraspecific genome diversity in a model arbuscular mycorrhizal fungus.</title>
        <authorList>
            <person name="Chen E.C.H."/>
            <person name="Morin E."/>
            <person name="Baudet D."/>
            <person name="Noel J."/>
            <person name="Ndikumana S."/>
            <person name="Charron P."/>
            <person name="St-Onge C."/>
            <person name="Giorgi J."/>
            <person name="Grigoriev I.V."/>
            <person name="Roux C."/>
            <person name="Martin F.M."/>
            <person name="Corradi N."/>
        </authorList>
    </citation>
    <scope>NUCLEOTIDE SEQUENCE [LARGE SCALE GENOMIC DNA]</scope>
    <source>
        <strain evidence="5 6">C2</strain>
    </source>
</reference>
<gene>
    <name evidence="5" type="ORF">RhiirC2_844869</name>
</gene>
<evidence type="ECO:0000313" key="5">
    <source>
        <dbReference type="EMBL" id="PKK76822.1"/>
    </source>
</evidence>
<keyword evidence="3" id="KW-0964">Secreted</keyword>
<sequence>MEIMDYMAHGRNNRVSELKEAIKARRQPRFDQFSFDELKLLKLKKPVNDGHVFDIRNFTLQVDEEEDDNVTLMKDMQKIVTYWPENQTPPKDLIHVIIETPVCHTGQKFSQQQPVSADKRKHENHIITTEGPLHPHQGSLMLPIHERDIFQVVKSELRETLRCERRLDYVHFSMPSIQGAWNVCN</sequence>
<dbReference type="Proteomes" id="UP000233469">
    <property type="component" value="Unassembled WGS sequence"/>
</dbReference>
<evidence type="ECO:0000313" key="6">
    <source>
        <dbReference type="Proteomes" id="UP000233469"/>
    </source>
</evidence>
<dbReference type="AlphaFoldDB" id="A0A2N1NSD9"/>
<accession>A0A2N1NSD9</accession>
<dbReference type="InterPro" id="IPR045379">
    <property type="entry name" value="Crinkler_N"/>
</dbReference>
<dbReference type="VEuPathDB" id="FungiDB:RhiirFUN_006211"/>
<dbReference type="VEuPathDB" id="FungiDB:RhiirA1_437811"/>
<dbReference type="GO" id="GO:0043657">
    <property type="term" value="C:host cell"/>
    <property type="evidence" value="ECO:0007669"/>
    <property type="project" value="UniProtKB-SubCell"/>
</dbReference>
<dbReference type="EMBL" id="LLXL01000163">
    <property type="protein sequence ID" value="PKK76822.1"/>
    <property type="molecule type" value="Genomic_DNA"/>
</dbReference>
<dbReference type="Pfam" id="PF20147">
    <property type="entry name" value="Crinkler"/>
    <property type="match status" value="1"/>
</dbReference>
<dbReference type="VEuPathDB" id="FungiDB:FUN_004066"/>
<comment type="caution">
    <text evidence="5">The sequence shown here is derived from an EMBL/GenBank/DDBJ whole genome shotgun (WGS) entry which is preliminary data.</text>
</comment>
<protein>
    <recommendedName>
        <fullName evidence="4">Crinkler effector protein N-terminal domain-containing protein</fullName>
    </recommendedName>
</protein>
<evidence type="ECO:0000256" key="1">
    <source>
        <dbReference type="ARBA" id="ARBA00004340"/>
    </source>
</evidence>
<evidence type="ECO:0000256" key="2">
    <source>
        <dbReference type="ARBA" id="ARBA00004613"/>
    </source>
</evidence>
<feature type="domain" description="Crinkler effector protein N-terminal" evidence="4">
    <location>
        <begin position="11"/>
        <end position="99"/>
    </location>
</feature>
<reference evidence="5 6" key="1">
    <citation type="submission" date="2016-04" db="EMBL/GenBank/DDBJ databases">
        <title>Genome analyses suggest a sexual origin of heterokaryosis in a supposedly ancient asexual fungus.</title>
        <authorList>
            <person name="Ropars J."/>
            <person name="Sedzielewska K."/>
            <person name="Noel J."/>
            <person name="Charron P."/>
            <person name="Farinelli L."/>
            <person name="Marton T."/>
            <person name="Kruger M."/>
            <person name="Pelin A."/>
            <person name="Brachmann A."/>
            <person name="Corradi N."/>
        </authorList>
    </citation>
    <scope>NUCLEOTIDE SEQUENCE [LARGE SCALE GENOMIC DNA]</scope>
    <source>
        <strain evidence="5 6">C2</strain>
    </source>
</reference>
<evidence type="ECO:0000259" key="4">
    <source>
        <dbReference type="Pfam" id="PF20147"/>
    </source>
</evidence>